<dbReference type="Pfam" id="PF02852">
    <property type="entry name" value="Pyr_redox_dim"/>
    <property type="match status" value="1"/>
</dbReference>
<keyword evidence="5" id="KW-0560">Oxidoreductase</keyword>
<dbReference type="SMART" id="SM00450">
    <property type="entry name" value="RHOD"/>
    <property type="match status" value="1"/>
</dbReference>
<dbReference type="RefSeq" id="WP_271012968.1">
    <property type="nucleotide sequence ID" value="NZ_JAQIFT010000059.1"/>
</dbReference>
<reference evidence="8" key="1">
    <citation type="journal article" date="2023" name="Int. J. Syst. Evol. Microbiol.">
        <title>&lt;i&gt;Holtiella tumoricola&lt;/i&gt; gen. nov. sp. nov., isolated from a human clinical sample.</title>
        <authorList>
            <person name="Allen-Vercoe E."/>
            <person name="Daigneault M.C."/>
            <person name="Vancuren S.J."/>
            <person name="Cochrane K."/>
            <person name="O'Neal L.L."/>
            <person name="Sankaranarayanan K."/>
            <person name="Lawson P.A."/>
        </authorList>
    </citation>
    <scope>NUCLEOTIDE SEQUENCE</scope>
    <source>
        <strain evidence="8">CC70A</strain>
    </source>
</reference>
<evidence type="ECO:0000256" key="6">
    <source>
        <dbReference type="ARBA" id="ARBA00023284"/>
    </source>
</evidence>
<comment type="similarity">
    <text evidence="2">Belongs to the class-III pyridine nucleotide-disulfide oxidoreductase family.</text>
</comment>
<evidence type="ECO:0000256" key="2">
    <source>
        <dbReference type="ARBA" id="ARBA00009130"/>
    </source>
</evidence>
<evidence type="ECO:0000256" key="5">
    <source>
        <dbReference type="ARBA" id="ARBA00023002"/>
    </source>
</evidence>
<evidence type="ECO:0000259" key="7">
    <source>
        <dbReference type="PROSITE" id="PS50206"/>
    </source>
</evidence>
<organism evidence="8 9">
    <name type="scientific">Holtiella tumoricola</name>
    <dbReference type="NCBI Taxonomy" id="3018743"/>
    <lineage>
        <taxon>Bacteria</taxon>
        <taxon>Bacillati</taxon>
        <taxon>Bacillota</taxon>
        <taxon>Clostridia</taxon>
        <taxon>Lachnospirales</taxon>
        <taxon>Cellulosilyticaceae</taxon>
        <taxon>Holtiella</taxon>
    </lineage>
</organism>
<dbReference type="InterPro" id="IPR050260">
    <property type="entry name" value="FAD-bd_OxRdtase"/>
</dbReference>
<accession>A0AA42DPX1</accession>
<dbReference type="Proteomes" id="UP001169242">
    <property type="component" value="Unassembled WGS sequence"/>
</dbReference>
<dbReference type="EMBL" id="JAQIFT010000059">
    <property type="protein sequence ID" value="MDA3733030.1"/>
    <property type="molecule type" value="Genomic_DNA"/>
</dbReference>
<dbReference type="InterPro" id="IPR036188">
    <property type="entry name" value="FAD/NAD-bd_sf"/>
</dbReference>
<dbReference type="PRINTS" id="PR00411">
    <property type="entry name" value="PNDRDTASEI"/>
</dbReference>
<dbReference type="InterPro" id="IPR036873">
    <property type="entry name" value="Rhodanese-like_dom_sf"/>
</dbReference>
<evidence type="ECO:0000313" key="9">
    <source>
        <dbReference type="Proteomes" id="UP001169242"/>
    </source>
</evidence>
<dbReference type="SUPFAM" id="SSF52821">
    <property type="entry name" value="Rhodanese/Cell cycle control phosphatase"/>
    <property type="match status" value="1"/>
</dbReference>
<evidence type="ECO:0000256" key="4">
    <source>
        <dbReference type="ARBA" id="ARBA00022827"/>
    </source>
</evidence>
<name>A0AA42DPX1_9FIRM</name>
<feature type="domain" description="Rhodanese" evidence="7">
    <location>
        <begin position="464"/>
        <end position="545"/>
    </location>
</feature>
<dbReference type="Gene3D" id="3.40.250.10">
    <property type="entry name" value="Rhodanese-like domain"/>
    <property type="match status" value="1"/>
</dbReference>
<dbReference type="InterPro" id="IPR004099">
    <property type="entry name" value="Pyr_nucl-diS_OxRdtase_dimer"/>
</dbReference>
<dbReference type="Gene3D" id="3.50.50.60">
    <property type="entry name" value="FAD/NAD(P)-binding domain"/>
    <property type="match status" value="2"/>
</dbReference>
<proteinExistence type="inferred from homology"/>
<dbReference type="Pfam" id="PF07992">
    <property type="entry name" value="Pyr_redox_2"/>
    <property type="match status" value="1"/>
</dbReference>
<comment type="caution">
    <text evidence="8">The sequence shown here is derived from an EMBL/GenBank/DDBJ whole genome shotgun (WGS) entry which is preliminary data.</text>
</comment>
<keyword evidence="3" id="KW-0285">Flavoprotein</keyword>
<keyword evidence="4" id="KW-0274">FAD</keyword>
<dbReference type="AlphaFoldDB" id="A0AA42DPX1"/>
<dbReference type="InterPro" id="IPR001763">
    <property type="entry name" value="Rhodanese-like_dom"/>
</dbReference>
<dbReference type="GO" id="GO:0016491">
    <property type="term" value="F:oxidoreductase activity"/>
    <property type="evidence" value="ECO:0007669"/>
    <property type="project" value="UniProtKB-KW"/>
</dbReference>
<protein>
    <submittedName>
        <fullName evidence="8">FAD-dependent oxidoreductase</fullName>
    </submittedName>
</protein>
<keyword evidence="9" id="KW-1185">Reference proteome</keyword>
<dbReference type="PRINTS" id="PR00368">
    <property type="entry name" value="FADPNR"/>
</dbReference>
<evidence type="ECO:0000256" key="1">
    <source>
        <dbReference type="ARBA" id="ARBA00001974"/>
    </source>
</evidence>
<dbReference type="SUPFAM" id="SSF55424">
    <property type="entry name" value="FAD/NAD-linked reductases, dimerisation (C-terminal) domain"/>
    <property type="match status" value="1"/>
</dbReference>
<sequence length="566" mass="61883">MSKKIVIVGGVAGGASAAARLRRLGETDQIIMFEKGPHVSFSNCALPYHLSGIVEPASKLVLMNPDKFKKQYHIDARINQEVIGINRKEKTVTVKNHVTGEKYTETYDKLILSPGAKPVVPPFKGMDTLPIFTIRNVVDIEKLKTYISAHQVKKITVIGGGFIGIEAAENLQEAGYEVTVIEAATQILRPFHEDIVQIFHKVLMDHKVHLVLGQPVSHFEEGKVVLSSGEVIEAEAVVMAVGVKAESELAKVAGLEVSTNGSIQVNDLYETNDPDIYAIGDAIEVTHELTGQKTKLTLAGPAQKEARLVADAIHGKKVVPQSYIGSSAIKVFDYNGASTGLNEGLIETLNLDIQYDKVYFILSDKVGIMPDSHPMYFKLLFEVPSGKVLGAMAVGKGNVDKRIDVIATTIKFGGTVYDLKELELCYAPSFGTAKDIVNYAGLIADNLLAGDFKQVSVDDVRPLLESGATFIDVREPGEYKLGHLKGVQNIPLSELRERLDEIPQDQPVYIHCRTGQRSYNAVLALQQRGFNNVVNVTGGFLGICAYECFKDQQTAREPIVTAYNFK</sequence>
<gene>
    <name evidence="8" type="ORF">PBV87_16260</name>
</gene>
<dbReference type="PANTHER" id="PTHR43429:SF1">
    <property type="entry name" value="NAD(P)H SULFUR OXIDOREDUCTASE (COA-DEPENDENT)"/>
    <property type="match status" value="1"/>
</dbReference>
<evidence type="ECO:0000256" key="3">
    <source>
        <dbReference type="ARBA" id="ARBA00022630"/>
    </source>
</evidence>
<dbReference type="SUPFAM" id="SSF51905">
    <property type="entry name" value="FAD/NAD(P)-binding domain"/>
    <property type="match status" value="1"/>
</dbReference>
<dbReference type="PROSITE" id="PS50206">
    <property type="entry name" value="RHODANESE_3"/>
    <property type="match status" value="1"/>
</dbReference>
<evidence type="ECO:0000313" key="8">
    <source>
        <dbReference type="EMBL" id="MDA3733030.1"/>
    </source>
</evidence>
<comment type="cofactor">
    <cofactor evidence="1">
        <name>FAD</name>
        <dbReference type="ChEBI" id="CHEBI:57692"/>
    </cofactor>
</comment>
<dbReference type="InterPro" id="IPR023753">
    <property type="entry name" value="FAD/NAD-binding_dom"/>
</dbReference>
<dbReference type="Pfam" id="PF00581">
    <property type="entry name" value="Rhodanese"/>
    <property type="match status" value="1"/>
</dbReference>
<keyword evidence="6" id="KW-0676">Redox-active center</keyword>
<dbReference type="PANTHER" id="PTHR43429">
    <property type="entry name" value="PYRIDINE NUCLEOTIDE-DISULFIDE OXIDOREDUCTASE DOMAIN-CONTAINING"/>
    <property type="match status" value="1"/>
</dbReference>
<dbReference type="InterPro" id="IPR016156">
    <property type="entry name" value="FAD/NAD-linked_Rdtase_dimer_sf"/>
</dbReference>